<evidence type="ECO:0000256" key="4">
    <source>
        <dbReference type="ARBA" id="ARBA00022989"/>
    </source>
</evidence>
<accession>A0A2A1KET6</accession>
<evidence type="ECO:0000313" key="10">
    <source>
        <dbReference type="Proteomes" id="UP000238153"/>
    </source>
</evidence>
<feature type="transmembrane region" description="Helical" evidence="6">
    <location>
        <begin position="309"/>
        <end position="333"/>
    </location>
</feature>
<evidence type="ECO:0000313" key="11">
    <source>
        <dbReference type="Proteomes" id="UP001269271"/>
    </source>
</evidence>
<keyword evidence="4 6" id="KW-1133">Transmembrane helix</keyword>
<feature type="transmembrane region" description="Helical" evidence="6">
    <location>
        <begin position="50"/>
        <end position="70"/>
    </location>
</feature>
<dbReference type="Gene3D" id="1.20.1250.20">
    <property type="entry name" value="MFS general substrate transporter like domains"/>
    <property type="match status" value="1"/>
</dbReference>
<dbReference type="GO" id="GO:0005886">
    <property type="term" value="C:plasma membrane"/>
    <property type="evidence" value="ECO:0007669"/>
    <property type="project" value="UniProtKB-SubCell"/>
</dbReference>
<dbReference type="CDD" id="cd17489">
    <property type="entry name" value="MFS_YfcJ_like"/>
    <property type="match status" value="1"/>
</dbReference>
<dbReference type="OMA" id="YYLERGW"/>
<reference evidence="9 10" key="1">
    <citation type="submission" date="2017-11" db="EMBL/GenBank/DDBJ databases">
        <authorList>
            <person name="Founou R.C."/>
            <person name="Founou L."/>
            <person name="Allam M."/>
            <person name="Ismail A."/>
            <person name="Essack S.Y."/>
        </authorList>
    </citation>
    <scope>NUCLEOTIDE SEQUENCE [LARGE SCALE GENOMIC DNA]</scope>
    <source>
        <strain evidence="9 10">G811N2B1</strain>
    </source>
</reference>
<feature type="transmembrane region" description="Helical" evidence="6">
    <location>
        <begin position="20"/>
        <end position="38"/>
    </location>
</feature>
<evidence type="ECO:0000259" key="7">
    <source>
        <dbReference type="PROSITE" id="PS50850"/>
    </source>
</evidence>
<dbReference type="GO" id="GO:0022857">
    <property type="term" value="F:transmembrane transporter activity"/>
    <property type="evidence" value="ECO:0007669"/>
    <property type="project" value="InterPro"/>
</dbReference>
<keyword evidence="5 6" id="KW-0472">Membrane</keyword>
<gene>
    <name evidence="9" type="ORF">CV019_03990</name>
    <name evidence="8" type="ORF">RO950_06770</name>
</gene>
<feature type="transmembrane region" description="Helical" evidence="6">
    <location>
        <begin position="82"/>
        <end position="99"/>
    </location>
</feature>
<dbReference type="AlphaFoldDB" id="A0A2A1KET6"/>
<feature type="transmembrane region" description="Helical" evidence="6">
    <location>
        <begin position="345"/>
        <end position="367"/>
    </location>
</feature>
<feature type="transmembrane region" description="Helical" evidence="6">
    <location>
        <begin position="284"/>
        <end position="303"/>
    </location>
</feature>
<feature type="transmembrane region" description="Helical" evidence="6">
    <location>
        <begin position="105"/>
        <end position="129"/>
    </location>
</feature>
<comment type="caution">
    <text evidence="9">The sequence shown here is derived from an EMBL/GenBank/DDBJ whole genome shotgun (WGS) entry which is preliminary data.</text>
</comment>
<dbReference type="EMBL" id="JAVSOO010000014">
    <property type="protein sequence ID" value="MDT4286720.1"/>
    <property type="molecule type" value="Genomic_DNA"/>
</dbReference>
<feature type="transmembrane region" description="Helical" evidence="6">
    <location>
        <begin position="168"/>
        <end position="189"/>
    </location>
</feature>
<dbReference type="InterPro" id="IPR036259">
    <property type="entry name" value="MFS_trans_sf"/>
</dbReference>
<dbReference type="InterPro" id="IPR020846">
    <property type="entry name" value="MFS_dom"/>
</dbReference>
<feature type="domain" description="Major facilitator superfamily (MFS) profile" evidence="7">
    <location>
        <begin position="7"/>
        <end position="396"/>
    </location>
</feature>
<evidence type="ECO:0000256" key="1">
    <source>
        <dbReference type="ARBA" id="ARBA00004651"/>
    </source>
</evidence>
<dbReference type="KEGG" id="shh:ShL2_00685"/>
<dbReference type="GeneID" id="93780176"/>
<evidence type="ECO:0000256" key="5">
    <source>
        <dbReference type="ARBA" id="ARBA00023136"/>
    </source>
</evidence>
<keyword evidence="11" id="KW-1185">Reference proteome</keyword>
<protein>
    <submittedName>
        <fullName evidence="9">MFS transporter</fullName>
    </submittedName>
</protein>
<keyword evidence="3 6" id="KW-0812">Transmembrane</keyword>
<dbReference type="InterPro" id="IPR052714">
    <property type="entry name" value="MFS_Exporter"/>
</dbReference>
<organism evidence="9 10">
    <name type="scientific">Staphylococcus haemolyticus</name>
    <dbReference type="NCBI Taxonomy" id="1283"/>
    <lineage>
        <taxon>Bacteria</taxon>
        <taxon>Bacillati</taxon>
        <taxon>Bacillota</taxon>
        <taxon>Bacilli</taxon>
        <taxon>Bacillales</taxon>
        <taxon>Staphylococcaceae</taxon>
        <taxon>Staphylococcus</taxon>
    </lineage>
</organism>
<name>A0A2A1KET6_STAHA</name>
<keyword evidence="2" id="KW-0813">Transport</keyword>
<evidence type="ECO:0000256" key="2">
    <source>
        <dbReference type="ARBA" id="ARBA00022448"/>
    </source>
</evidence>
<feature type="transmembrane region" description="Helical" evidence="6">
    <location>
        <begin position="373"/>
        <end position="391"/>
    </location>
</feature>
<dbReference type="EMBL" id="PGWX01000234">
    <property type="protein sequence ID" value="PPJ76163.1"/>
    <property type="molecule type" value="Genomic_DNA"/>
</dbReference>
<dbReference type="InterPro" id="IPR011701">
    <property type="entry name" value="MFS"/>
</dbReference>
<sequence length="401" mass="43689">MTQNTDIKQPIFTKSFTVNFSINFFVYLCMYLLLVIIADYSKSTYHASDSLAGLVVGLFIIGSLIGRFGTGKYVNKFGPKKILITGLLLLVITQLLYFIPGSITFLMFVRLINGIATAIATTATGTIAAHVTPVERKSEGISLFSLSLVLGTAIGPFFGILLLKSFSINLLFAICVVLGVISLIISLFIKIDFDAVHNNTDAKIAKASGFNIHNFIAKEAVPVSIVMMVIALNYASILTFLKFFAEQRHLLEASSYFFICYAIASLVTRPIAGRMIDARTENVVVYPAFIALIITFIILVFSYSGWMLLLAGIFLGIGYGNLSSSMQAIAIKVSPTNKYGIATSTYFIGLDIGIGFGPSLLGLFTGFISYTEVYIIMAIVAALCTVLYFIVHGRKVKTQLN</sequence>
<evidence type="ECO:0000256" key="6">
    <source>
        <dbReference type="SAM" id="Phobius"/>
    </source>
</evidence>
<evidence type="ECO:0000313" key="8">
    <source>
        <dbReference type="EMBL" id="MDT4286720.1"/>
    </source>
</evidence>
<dbReference type="Proteomes" id="UP001269271">
    <property type="component" value="Unassembled WGS sequence"/>
</dbReference>
<dbReference type="Proteomes" id="UP000238153">
    <property type="component" value="Unassembled WGS sequence"/>
</dbReference>
<dbReference type="PANTHER" id="PTHR23531:SF1">
    <property type="entry name" value="QUINOLENE RESISTANCE PROTEIN NORA"/>
    <property type="match status" value="1"/>
</dbReference>
<dbReference type="RefSeq" id="WP_011275109.1">
    <property type="nucleotide sequence ID" value="NZ_BKAY01000023.1"/>
</dbReference>
<dbReference type="PANTHER" id="PTHR23531">
    <property type="entry name" value="QUINOLENE RESISTANCE PROTEIN NORA"/>
    <property type="match status" value="1"/>
</dbReference>
<reference evidence="8 11" key="2">
    <citation type="submission" date="2023-08" db="EMBL/GenBank/DDBJ databases">
        <title>Genomic surveillance of Staphylococcus haemolyticus neonatal outbreak in southern France.</title>
        <authorList>
            <person name="Magnan C."/>
            <person name="Morsli M."/>
            <person name="Thiery B."/>
            <person name="Salipante F."/>
            <person name="Attar J."/>
            <person name="Massimo D.M."/>
            <person name="Ory J."/>
            <person name="Pantel A."/>
            <person name="Lavigne J.-P."/>
        </authorList>
    </citation>
    <scope>NUCLEOTIDE SEQUENCE [LARGE SCALE GENOMIC DNA]</scope>
    <source>
        <strain evidence="8 11">NSH026</strain>
    </source>
</reference>
<evidence type="ECO:0000256" key="3">
    <source>
        <dbReference type="ARBA" id="ARBA00022692"/>
    </source>
</evidence>
<proteinExistence type="predicted"/>
<dbReference type="SUPFAM" id="SSF103473">
    <property type="entry name" value="MFS general substrate transporter"/>
    <property type="match status" value="1"/>
</dbReference>
<evidence type="ECO:0000313" key="9">
    <source>
        <dbReference type="EMBL" id="PPJ76163.1"/>
    </source>
</evidence>
<dbReference type="PROSITE" id="PS50850">
    <property type="entry name" value="MFS"/>
    <property type="match status" value="1"/>
</dbReference>
<comment type="subcellular location">
    <subcellularLocation>
        <location evidence="1">Cell membrane</location>
        <topology evidence="1">Multi-pass membrane protein</topology>
    </subcellularLocation>
</comment>
<dbReference type="STRING" id="1283.ShL2_00685"/>
<feature type="transmembrane region" description="Helical" evidence="6">
    <location>
        <begin position="220"/>
        <end position="241"/>
    </location>
</feature>
<feature type="transmembrane region" description="Helical" evidence="6">
    <location>
        <begin position="141"/>
        <end position="162"/>
    </location>
</feature>
<dbReference type="Pfam" id="PF07690">
    <property type="entry name" value="MFS_1"/>
    <property type="match status" value="1"/>
</dbReference>